<dbReference type="Gene3D" id="3.20.20.300">
    <property type="entry name" value="Glycoside hydrolase, family 3, N-terminal domain"/>
    <property type="match status" value="1"/>
</dbReference>
<evidence type="ECO:0000256" key="2">
    <source>
        <dbReference type="SAM" id="SignalP"/>
    </source>
</evidence>
<evidence type="ECO:0008006" key="5">
    <source>
        <dbReference type="Google" id="ProtNLM"/>
    </source>
</evidence>
<dbReference type="PANTHER" id="PTHR30620">
    <property type="entry name" value="PERIPLASMIC BETA-GLUCOSIDASE-RELATED"/>
    <property type="match status" value="1"/>
</dbReference>
<gene>
    <name evidence="3" type="ORF">HRI_004558600</name>
</gene>
<comment type="caution">
    <text evidence="3">The sequence shown here is derived from an EMBL/GenBank/DDBJ whole genome shotgun (WGS) entry which is preliminary data.</text>
</comment>
<feature type="chain" id="PRO_5040832557" description="Glycoside hydrolase family 3 N-terminal domain-containing protein" evidence="2">
    <location>
        <begin position="26"/>
        <end position="102"/>
    </location>
</feature>
<protein>
    <recommendedName>
        <fullName evidence="5">Glycoside hydrolase family 3 N-terminal domain-containing protein</fullName>
    </recommendedName>
</protein>
<dbReference type="GO" id="GO:0008422">
    <property type="term" value="F:beta-glucosidase activity"/>
    <property type="evidence" value="ECO:0007669"/>
    <property type="project" value="TreeGrafter"/>
</dbReference>
<evidence type="ECO:0000256" key="1">
    <source>
        <dbReference type="ARBA" id="ARBA00022801"/>
    </source>
</evidence>
<dbReference type="InterPro" id="IPR036962">
    <property type="entry name" value="Glyco_hydro_3_N_sf"/>
</dbReference>
<dbReference type="GO" id="GO:0009251">
    <property type="term" value="P:glucan catabolic process"/>
    <property type="evidence" value="ECO:0007669"/>
    <property type="project" value="TreeGrafter"/>
</dbReference>
<dbReference type="InterPro" id="IPR051915">
    <property type="entry name" value="Cellulose_Degrad_GH3"/>
</dbReference>
<dbReference type="SUPFAM" id="SSF51445">
    <property type="entry name" value="(Trans)glycosidases"/>
    <property type="match status" value="1"/>
</dbReference>
<organism evidence="3 4">
    <name type="scientific">Hibiscus trionum</name>
    <name type="common">Flower of an hour</name>
    <dbReference type="NCBI Taxonomy" id="183268"/>
    <lineage>
        <taxon>Eukaryota</taxon>
        <taxon>Viridiplantae</taxon>
        <taxon>Streptophyta</taxon>
        <taxon>Embryophyta</taxon>
        <taxon>Tracheophyta</taxon>
        <taxon>Spermatophyta</taxon>
        <taxon>Magnoliopsida</taxon>
        <taxon>eudicotyledons</taxon>
        <taxon>Gunneridae</taxon>
        <taxon>Pentapetalae</taxon>
        <taxon>rosids</taxon>
        <taxon>malvids</taxon>
        <taxon>Malvales</taxon>
        <taxon>Malvaceae</taxon>
        <taxon>Malvoideae</taxon>
        <taxon>Hibiscus</taxon>
    </lineage>
</organism>
<evidence type="ECO:0000313" key="4">
    <source>
        <dbReference type="Proteomes" id="UP001165190"/>
    </source>
</evidence>
<dbReference type="InterPro" id="IPR017853">
    <property type="entry name" value="GH"/>
</dbReference>
<accession>A0A9W7JBW2</accession>
<dbReference type="OrthoDB" id="996167at2759"/>
<feature type="signal peptide" evidence="2">
    <location>
        <begin position="1"/>
        <end position="25"/>
    </location>
</feature>
<sequence>MARTRIPILLMGLVLWCCLNTPVKSKYLKYKDLKQPIPVRIQDLLDRMTLEEKIGQMVQIECRVASAEVMKKYLIGEQHPSHSIYPVSSHLSHCLPISRLRI</sequence>
<evidence type="ECO:0000313" key="3">
    <source>
        <dbReference type="EMBL" id="GMJ08894.1"/>
    </source>
</evidence>
<keyword evidence="1" id="KW-0378">Hydrolase</keyword>
<name>A0A9W7JBW2_HIBTR</name>
<dbReference type="EMBL" id="BSYR01000053">
    <property type="protein sequence ID" value="GMJ08894.1"/>
    <property type="molecule type" value="Genomic_DNA"/>
</dbReference>
<dbReference type="Proteomes" id="UP001165190">
    <property type="component" value="Unassembled WGS sequence"/>
</dbReference>
<keyword evidence="4" id="KW-1185">Reference proteome</keyword>
<keyword evidence="2" id="KW-0732">Signal</keyword>
<dbReference type="PANTHER" id="PTHR30620:SF91">
    <property type="entry name" value="BETA-GLUCOSIDASE"/>
    <property type="match status" value="1"/>
</dbReference>
<dbReference type="AlphaFoldDB" id="A0A9W7JBW2"/>
<reference evidence="3" key="1">
    <citation type="submission" date="2023-05" db="EMBL/GenBank/DDBJ databases">
        <title>Genome and transcriptome analyses reveal genes involved in the formation of fine ridges on petal epidermal cells in Hibiscus trionum.</title>
        <authorList>
            <person name="Koshimizu S."/>
            <person name="Masuda S."/>
            <person name="Ishii T."/>
            <person name="Shirasu K."/>
            <person name="Hoshino A."/>
            <person name="Arita M."/>
        </authorList>
    </citation>
    <scope>NUCLEOTIDE SEQUENCE</scope>
    <source>
        <strain evidence="3">Hamamatsu line</strain>
    </source>
</reference>
<proteinExistence type="predicted"/>